<accession>A0AC58S3Y6</accession>
<organism evidence="1 2">
    <name type="scientific">Nicotiana tabacum</name>
    <name type="common">Common tobacco</name>
    <dbReference type="NCBI Taxonomy" id="4097"/>
    <lineage>
        <taxon>Eukaryota</taxon>
        <taxon>Viridiplantae</taxon>
        <taxon>Streptophyta</taxon>
        <taxon>Embryophyta</taxon>
        <taxon>Tracheophyta</taxon>
        <taxon>Spermatophyta</taxon>
        <taxon>Magnoliopsida</taxon>
        <taxon>eudicotyledons</taxon>
        <taxon>Gunneridae</taxon>
        <taxon>Pentapetalae</taxon>
        <taxon>asterids</taxon>
        <taxon>lamiids</taxon>
        <taxon>Solanales</taxon>
        <taxon>Solanaceae</taxon>
        <taxon>Nicotianoideae</taxon>
        <taxon>Nicotianeae</taxon>
        <taxon>Nicotiana</taxon>
    </lineage>
</organism>
<dbReference type="Proteomes" id="UP000790787">
    <property type="component" value="Chromosome 10"/>
</dbReference>
<dbReference type="RefSeq" id="XP_075079679.1">
    <property type="nucleotide sequence ID" value="XM_075223578.1"/>
</dbReference>
<evidence type="ECO:0000313" key="1">
    <source>
        <dbReference type="Proteomes" id="UP000790787"/>
    </source>
</evidence>
<protein>
    <submittedName>
        <fullName evidence="2">Uncharacterized protein LOC107817556</fullName>
    </submittedName>
</protein>
<name>A0AC58S3Y6_TOBAC</name>
<keyword evidence="1" id="KW-1185">Reference proteome</keyword>
<sequence>MPNTRRRQVAMKFIQRLDEEAGEGTSQVPPANVDQHEPQNEADSQASGAVPPPPPEGRRGANIPPVPLPVVPDQDLDMRSAVQLLTRIVASQAQHQTFGIADRSVSARVRDFINLDPPVFTGVNPNADPQDFLDLMQRTLQIIHATDVESVEFTSYRLRDVAVTWYETWKQTRGPNVPPVTWKEFSEAFLQQYLPIELRRARRDRFLHLEQGNMSVREYSMQFNSLARYAPTIVADMSDRVHQFVSGLGAHLINECTTASLNQGMDIARIQAYAQGLEDRKRQQRANREHDRGQQKRARFVASAPPQFEGQRQDRTTYSGPGQSSRTPGPQFRGEFSQIRPQFPRCDRCGRNHFGPCRQGSDTCYTCGQPGHIMRHCPMTGGGGMAQPTASAGASSSSVRPPRQSMQTSAGRGRGRFGASGSGGQQNRIYALSSRQDLESSPDVVTGILSVFYIDMYALIDPGSTLSYISPFVASKWDREPELLQHSFEVSTPMDCWTKIVRFNFPSEPIIEWKGDAAAPKGKFISYLKARRMILKGYIYHLVRVHDMEVKSPTLQSVPVVNEFPDVFPDELPVAFLRHIVSDKGIKVDGQKIEAVQNWPRPTTPTEVRSFLGLAGYYRRFVENLSSIAAPMTKLSHKVVKFQWSDACERSFHELKKRLTSAPVLALPEGYVVYCDASRVGLGCVLTQHGKVIAYASRQLQKHEYNYPTHDIELAAVIFALKIWRHYLYGVHVDIYTDHKTNVVADALSRKSMGSLKHVEAGKLEMTKEIYQLANLSVQLHDTGDQGVVVQNIAGSSLVAEVEMRQFEDPELVKIKESIPFQKKQLFEQSDDGILKYKGRWCVPNVGEFRKQIMTEMHQSRYSVHPGSTKMYHDLRQLYWWNDMKKDIATFVAQCPNCQQVKAEHQKPGGLLQNIEIPAWKWESINMDFITGLPNSRRKFNSIWVIVDRLTKSAHFFPVRTTYSAEDYASLYIKEIVRLHGVPFSIISDRGAQFTTNFWRSPIGWFDVGETKLLGPELVQQAVEKVKLIQERLRTAQSRQKSYSDNRRRDLEFAMGDWIVQRIGRVAYKLDLPPELEAIHPVFHISMLRKFLGDPSCISPIEDIEVSENLSYEEIPIAILDRQIRKLRTKEAASVKVLWRSNNVEEMTWEAEEDMKSRYPHLFESSGDMPETNMAGVAHISTSDS</sequence>
<gene>
    <name evidence="2" type="primary">LOC107817556</name>
</gene>
<evidence type="ECO:0000313" key="2">
    <source>
        <dbReference type="RefSeq" id="XP_075079679.1"/>
    </source>
</evidence>
<reference evidence="2" key="2">
    <citation type="submission" date="2025-08" db="UniProtKB">
        <authorList>
            <consortium name="RefSeq"/>
        </authorList>
    </citation>
    <scope>IDENTIFICATION</scope>
    <source>
        <tissue evidence="2">Leaf</tissue>
    </source>
</reference>
<proteinExistence type="predicted"/>
<reference evidence="1" key="1">
    <citation type="journal article" date="2014" name="Nat. Commun.">
        <title>The tobacco genome sequence and its comparison with those of tomato and potato.</title>
        <authorList>
            <person name="Sierro N."/>
            <person name="Battey J.N."/>
            <person name="Ouadi S."/>
            <person name="Bakaher N."/>
            <person name="Bovet L."/>
            <person name="Willig A."/>
            <person name="Goepfert S."/>
            <person name="Peitsch M.C."/>
            <person name="Ivanov N.V."/>
        </authorList>
    </citation>
    <scope>NUCLEOTIDE SEQUENCE [LARGE SCALE GENOMIC DNA]</scope>
</reference>